<dbReference type="Pfam" id="PF10604">
    <property type="entry name" value="Polyketide_cyc2"/>
    <property type="match status" value="1"/>
</dbReference>
<dbReference type="PANTHER" id="PTHR39332:SF7">
    <property type="entry name" value="SRPBCC FAMILY PROTEIN"/>
    <property type="match status" value="1"/>
</dbReference>
<dbReference type="AlphaFoldDB" id="A0A2A4YRZ3"/>
<evidence type="ECO:0000313" key="1">
    <source>
        <dbReference type="EMBL" id="PCI97501.1"/>
    </source>
</evidence>
<sequence length="154" mass="17002">MIHLEKTLNIEATPEEIWAIVGDFMHVDKFAPFVTSVDALTDGADGVGSKRRCHFDNGTSMAEEVTIWKANQNLQVRLSELSPAPLVKANADIFLKSINNHKTKVIWGMDYQVKYSIFGWLLGQTMMKIMMGKILSANLAGLADKVKTSCVATA</sequence>
<comment type="caution">
    <text evidence="1">The sequence shown here is derived from an EMBL/GenBank/DDBJ whole genome shotgun (WGS) entry which is preliminary data.</text>
</comment>
<name>A0A2A4YRZ3_9PROT</name>
<dbReference type="EMBL" id="NVUS01000029">
    <property type="protein sequence ID" value="PCI97501.1"/>
    <property type="molecule type" value="Genomic_DNA"/>
</dbReference>
<reference key="1">
    <citation type="submission" date="2017-08" db="EMBL/GenBank/DDBJ databases">
        <title>A dynamic microbial community with high functional redundancy inhabits the cold, oxic subseafloor aquifer.</title>
        <authorList>
            <person name="Tully B.J."/>
            <person name="Wheat C.G."/>
            <person name="Glazer B.T."/>
            <person name="Huber J.A."/>
        </authorList>
    </citation>
    <scope>NUCLEOTIDE SEQUENCE [LARGE SCALE GENOMIC DNA]</scope>
</reference>
<protein>
    <submittedName>
        <fullName evidence="1">MxaD family protein</fullName>
    </submittedName>
</protein>
<reference evidence="1" key="2">
    <citation type="journal article" date="2018" name="ISME J.">
        <title>A dynamic microbial community with high functional redundancy inhabits the cold, oxic subseafloor aquifer.</title>
        <authorList>
            <person name="Tully B.J."/>
            <person name="Wheat C.G."/>
            <person name="Glazer B.T."/>
            <person name="Huber J.A."/>
        </authorList>
    </citation>
    <scope>NUCLEOTIDE SEQUENCE</scope>
    <source>
        <strain evidence="1">NORP83</strain>
    </source>
</reference>
<organism evidence="1">
    <name type="scientific">OCS116 cluster bacterium</name>
    <dbReference type="NCBI Taxonomy" id="2030921"/>
    <lineage>
        <taxon>Bacteria</taxon>
        <taxon>Pseudomonadati</taxon>
        <taxon>Pseudomonadota</taxon>
        <taxon>Alphaproteobacteria</taxon>
        <taxon>OCS116 cluster</taxon>
    </lineage>
</organism>
<dbReference type="CDD" id="cd07821">
    <property type="entry name" value="PYR_PYL_RCAR_like"/>
    <property type="match status" value="1"/>
</dbReference>
<proteinExistence type="predicted"/>
<dbReference type="SUPFAM" id="SSF55961">
    <property type="entry name" value="Bet v1-like"/>
    <property type="match status" value="1"/>
</dbReference>
<dbReference type="PANTHER" id="PTHR39332">
    <property type="entry name" value="BLL4707 PROTEIN"/>
    <property type="match status" value="1"/>
</dbReference>
<dbReference type="InterPro" id="IPR023393">
    <property type="entry name" value="START-like_dom_sf"/>
</dbReference>
<dbReference type="InterPro" id="IPR019587">
    <property type="entry name" value="Polyketide_cyclase/dehydratase"/>
</dbReference>
<dbReference type="Gene3D" id="3.30.530.20">
    <property type="match status" value="1"/>
</dbReference>
<gene>
    <name evidence="1" type="ORF">COB13_15660</name>
</gene>
<accession>A0A2A4YRZ3</accession>